<dbReference type="InterPro" id="IPR003959">
    <property type="entry name" value="ATPase_AAA_core"/>
</dbReference>
<dbReference type="PROSITE" id="PS00674">
    <property type="entry name" value="AAA"/>
    <property type="match status" value="1"/>
</dbReference>
<evidence type="ECO:0000256" key="8">
    <source>
        <dbReference type="ARBA" id="ARBA00022801"/>
    </source>
</evidence>
<geneLocation type="plasmid" evidence="18 19">
    <name>pMM35_01</name>
</geneLocation>
<keyword evidence="6 15" id="KW-0479">Metal-binding</keyword>
<feature type="transmembrane region" description="Helical" evidence="15">
    <location>
        <begin position="108"/>
        <end position="126"/>
    </location>
</feature>
<evidence type="ECO:0000256" key="2">
    <source>
        <dbReference type="ARBA" id="ARBA00010044"/>
    </source>
</evidence>
<name>A0A810PTA3_9FIRM</name>
<dbReference type="InterPro" id="IPR041569">
    <property type="entry name" value="AAA_lid_3"/>
</dbReference>
<gene>
    <name evidence="15 18" type="primary">ftsH</name>
    <name evidence="18" type="ORF">MM35RIKEN_18710</name>
</gene>
<dbReference type="Gene3D" id="1.20.58.760">
    <property type="entry name" value="Peptidase M41"/>
    <property type="match status" value="1"/>
</dbReference>
<proteinExistence type="inferred from homology"/>
<dbReference type="InterPro" id="IPR037219">
    <property type="entry name" value="Peptidase_M41-like"/>
</dbReference>
<reference evidence="18" key="1">
    <citation type="submission" date="2020-09" db="EMBL/GenBank/DDBJ databases">
        <title>New species isolated from human feces.</title>
        <authorList>
            <person name="Kitahara M."/>
            <person name="Shigeno Y."/>
            <person name="Shime M."/>
            <person name="Matsumoto Y."/>
            <person name="Nakamura S."/>
            <person name="Motooka D."/>
            <person name="Fukuoka S."/>
            <person name="Nishikawa H."/>
            <person name="Benno Y."/>
        </authorList>
    </citation>
    <scope>NUCLEOTIDE SEQUENCE</scope>
    <source>
        <strain evidence="18">MM35</strain>
        <plasmid evidence="18">pMM35_01</plasmid>
    </source>
</reference>
<comment type="subcellular location">
    <subcellularLocation>
        <location evidence="15">Cell membrane</location>
        <topology evidence="15">Multi-pass membrane protein</topology>
        <orientation evidence="15">Cytoplasmic side</orientation>
    </subcellularLocation>
    <subcellularLocation>
        <location evidence="1">Membrane</location>
    </subcellularLocation>
</comment>
<evidence type="ECO:0000256" key="11">
    <source>
        <dbReference type="ARBA" id="ARBA00022989"/>
    </source>
</evidence>
<feature type="active site" evidence="15">
    <location>
        <position position="427"/>
    </location>
</feature>
<comment type="function">
    <text evidence="15">Acts as a processive, ATP-dependent zinc metallopeptidase for both cytoplasmic and membrane proteins. Plays a role in the quality control of integral membrane proteins.</text>
</comment>
<dbReference type="RefSeq" id="WP_228738138.1">
    <property type="nucleotide sequence ID" value="NZ_AP023416.1"/>
</dbReference>
<dbReference type="FunFam" id="3.40.50.300:FF:000001">
    <property type="entry name" value="ATP-dependent zinc metalloprotease FtsH"/>
    <property type="match status" value="1"/>
</dbReference>
<feature type="binding site" evidence="15">
    <location>
        <position position="430"/>
    </location>
    <ligand>
        <name>Zn(2+)</name>
        <dbReference type="ChEBI" id="CHEBI:29105"/>
        <note>catalytic</note>
    </ligand>
</feature>
<protein>
    <recommendedName>
        <fullName evidence="15">ATP-dependent zinc metalloprotease FtsH</fullName>
        <ecNumber evidence="15">3.4.24.-</ecNumber>
    </recommendedName>
</protein>
<dbReference type="Pfam" id="PF17862">
    <property type="entry name" value="AAA_lid_3"/>
    <property type="match status" value="1"/>
</dbReference>
<keyword evidence="7 15" id="KW-0547">Nucleotide-binding</keyword>
<dbReference type="FunFam" id="1.10.8.60:FF:000001">
    <property type="entry name" value="ATP-dependent zinc metalloprotease FtsH"/>
    <property type="match status" value="1"/>
</dbReference>
<dbReference type="SUPFAM" id="SSF52540">
    <property type="entry name" value="P-loop containing nucleoside triphosphate hydrolases"/>
    <property type="match status" value="1"/>
</dbReference>
<keyword evidence="10 15" id="KW-0067">ATP-binding</keyword>
<dbReference type="InterPro" id="IPR027417">
    <property type="entry name" value="P-loop_NTPase"/>
</dbReference>
<evidence type="ECO:0000256" key="1">
    <source>
        <dbReference type="ARBA" id="ARBA00004370"/>
    </source>
</evidence>
<keyword evidence="8 15" id="KW-0378">Hydrolase</keyword>
<dbReference type="AlphaFoldDB" id="A0A810PTA3"/>
<sequence length="608" mass="66340">MTERRRVRPGSILFLLLLVLCVFTLARNIGAGDSGIAYSQMCQYFREEKVQSFTITGDSLQAKLQDGTVVVCTIGSVETFYSDLDGLVQQQVESGIVKEQSFIHATNWVSALLPYVMGFIALLLIINLMGRMAGGNAAAQDKMAKFGQARVQMPGRGENRVTFDDVAGADEEKEELQEIVEFLREPDKYLQLGAHIPKGVLLVGPPGTGKTLLAKSVAGEADVAFLSISGSDFVEMYVGVGASRVRDLFEQAKKQSPAIVFIDEIDAVGRQRGSGLGGGHDEREQTLNQLLVEMDGFTASQGVVVLAATNRVDILDPALLRPGRFDRQVYVGLPDIKGREEILKIHARNKPLAEDVNLGEIARGTAGFTGADLENLLNEAALLSGRRGEPVIRQKTIQESIIKVIAGPEKHSRVIPQAERRLTAFHEAGHAIAAHELPGQDPVHQITIVPRGQAGGMTISLPEEDRSYLSKRYMEDEIVVLLGGRAAEELMLGDISTGASNDLQRATTIARKMVGTYGMSGRLGHVAFDAGSDEVFIGKSMGHTRPYSEKIAAEMDDEIQQILSDAYDRCTEILKRQRMELQAVADFLLEHETMTAEEFASVFKTENP</sequence>
<dbReference type="EMBL" id="AP023416">
    <property type="protein sequence ID" value="BCK79679.1"/>
    <property type="molecule type" value="Genomic_DNA"/>
</dbReference>
<dbReference type="HAMAP" id="MF_01458">
    <property type="entry name" value="FtsH"/>
    <property type="match status" value="1"/>
</dbReference>
<keyword evidence="11 15" id="KW-1133">Transmembrane helix</keyword>
<comment type="similarity">
    <text evidence="14 15">In the central section; belongs to the AAA ATPase family.</text>
</comment>
<evidence type="ECO:0000256" key="14">
    <source>
        <dbReference type="ARBA" id="ARBA00061570"/>
    </source>
</evidence>
<evidence type="ECO:0000256" key="6">
    <source>
        <dbReference type="ARBA" id="ARBA00022723"/>
    </source>
</evidence>
<dbReference type="EC" id="3.4.24.-" evidence="15"/>
<dbReference type="GO" id="GO:0008270">
    <property type="term" value="F:zinc ion binding"/>
    <property type="evidence" value="ECO:0007669"/>
    <property type="project" value="UniProtKB-UniRule"/>
</dbReference>
<evidence type="ECO:0000313" key="18">
    <source>
        <dbReference type="EMBL" id="BCK79679.1"/>
    </source>
</evidence>
<evidence type="ECO:0000256" key="10">
    <source>
        <dbReference type="ARBA" id="ARBA00022840"/>
    </source>
</evidence>
<feature type="binding site" evidence="15">
    <location>
        <begin position="204"/>
        <end position="211"/>
    </location>
    <ligand>
        <name>ATP</name>
        <dbReference type="ChEBI" id="CHEBI:30616"/>
    </ligand>
</feature>
<evidence type="ECO:0000256" key="12">
    <source>
        <dbReference type="ARBA" id="ARBA00023049"/>
    </source>
</evidence>
<dbReference type="GO" id="GO:0005886">
    <property type="term" value="C:plasma membrane"/>
    <property type="evidence" value="ECO:0007669"/>
    <property type="project" value="UniProtKB-SubCell"/>
</dbReference>
<keyword evidence="18" id="KW-0614">Plasmid</keyword>
<comment type="caution">
    <text evidence="15">Lacks conserved residue(s) required for the propagation of feature annotation.</text>
</comment>
<evidence type="ECO:0000256" key="7">
    <source>
        <dbReference type="ARBA" id="ARBA00022741"/>
    </source>
</evidence>
<evidence type="ECO:0000256" key="13">
    <source>
        <dbReference type="ARBA" id="ARBA00023136"/>
    </source>
</evidence>
<evidence type="ECO:0000256" key="5">
    <source>
        <dbReference type="ARBA" id="ARBA00022692"/>
    </source>
</evidence>
<dbReference type="GO" id="GO:0004222">
    <property type="term" value="F:metalloendopeptidase activity"/>
    <property type="evidence" value="ECO:0007669"/>
    <property type="project" value="InterPro"/>
</dbReference>
<dbReference type="SMART" id="SM00382">
    <property type="entry name" value="AAA"/>
    <property type="match status" value="1"/>
</dbReference>
<keyword evidence="13 15" id="KW-0472">Membrane</keyword>
<dbReference type="KEGG" id="vfa:MM35RIKEN_18710"/>
<feature type="binding site" evidence="15">
    <location>
        <position position="502"/>
    </location>
    <ligand>
        <name>Zn(2+)</name>
        <dbReference type="ChEBI" id="CHEBI:29105"/>
        <note>catalytic</note>
    </ligand>
</feature>
<dbReference type="Pfam" id="PF00004">
    <property type="entry name" value="AAA"/>
    <property type="match status" value="1"/>
</dbReference>
<evidence type="ECO:0000256" key="3">
    <source>
        <dbReference type="ARBA" id="ARBA00022475"/>
    </source>
</evidence>
<dbReference type="PANTHER" id="PTHR23076:SF113">
    <property type="entry name" value="ATP-DEPENDENT ZINC METALLOPROTEASE FTSH 1, CHLOROPLASTIC-RELATED"/>
    <property type="match status" value="1"/>
</dbReference>
<dbReference type="GO" id="GO:0030163">
    <property type="term" value="P:protein catabolic process"/>
    <property type="evidence" value="ECO:0007669"/>
    <property type="project" value="UniProtKB-UniRule"/>
</dbReference>
<dbReference type="InterPro" id="IPR003960">
    <property type="entry name" value="ATPase_AAA_CS"/>
</dbReference>
<keyword evidence="4 15" id="KW-0645">Protease</keyword>
<keyword evidence="19" id="KW-1185">Reference proteome</keyword>
<dbReference type="Proteomes" id="UP000681343">
    <property type="component" value="Plasmid pMM35_01"/>
</dbReference>
<evidence type="ECO:0000256" key="9">
    <source>
        <dbReference type="ARBA" id="ARBA00022833"/>
    </source>
</evidence>
<dbReference type="GO" id="GO:0005524">
    <property type="term" value="F:ATP binding"/>
    <property type="evidence" value="ECO:0007669"/>
    <property type="project" value="UniProtKB-UniRule"/>
</dbReference>
<feature type="domain" description="AAA+ ATPase" evidence="17">
    <location>
        <begin position="196"/>
        <end position="335"/>
    </location>
</feature>
<evidence type="ECO:0000256" key="16">
    <source>
        <dbReference type="RuleBase" id="RU003651"/>
    </source>
</evidence>
<dbReference type="FunFam" id="1.20.58.760:FF:000001">
    <property type="entry name" value="ATP-dependent zinc metalloprotease FtsH"/>
    <property type="match status" value="1"/>
</dbReference>
<evidence type="ECO:0000259" key="17">
    <source>
        <dbReference type="SMART" id="SM00382"/>
    </source>
</evidence>
<dbReference type="NCBIfam" id="TIGR01241">
    <property type="entry name" value="FtsH_fam"/>
    <property type="match status" value="1"/>
</dbReference>
<keyword evidence="12 15" id="KW-0482">Metalloprotease</keyword>
<evidence type="ECO:0000313" key="19">
    <source>
        <dbReference type="Proteomes" id="UP000681343"/>
    </source>
</evidence>
<dbReference type="GO" id="GO:0006508">
    <property type="term" value="P:proteolysis"/>
    <property type="evidence" value="ECO:0007669"/>
    <property type="project" value="UniProtKB-KW"/>
</dbReference>
<dbReference type="GO" id="GO:0016887">
    <property type="term" value="F:ATP hydrolysis activity"/>
    <property type="evidence" value="ECO:0007669"/>
    <property type="project" value="UniProtKB-UniRule"/>
</dbReference>
<comment type="similarity">
    <text evidence="16">Belongs to the AAA ATPase family.</text>
</comment>
<dbReference type="SUPFAM" id="SSF140990">
    <property type="entry name" value="FtsH protease domain-like"/>
    <property type="match status" value="1"/>
</dbReference>
<dbReference type="InterPro" id="IPR003593">
    <property type="entry name" value="AAA+_ATPase"/>
</dbReference>
<organism evidence="18 19">
    <name type="scientific">Vescimonas fastidiosa</name>
    <dbReference type="NCBI Taxonomy" id="2714353"/>
    <lineage>
        <taxon>Bacteria</taxon>
        <taxon>Bacillati</taxon>
        <taxon>Bacillota</taxon>
        <taxon>Clostridia</taxon>
        <taxon>Eubacteriales</taxon>
        <taxon>Oscillospiraceae</taxon>
        <taxon>Vescimonas</taxon>
    </lineage>
</organism>
<comment type="similarity">
    <text evidence="2 15">In the C-terminal section; belongs to the peptidase M41 family.</text>
</comment>
<dbReference type="PANTHER" id="PTHR23076">
    <property type="entry name" value="METALLOPROTEASE M41 FTSH"/>
    <property type="match status" value="1"/>
</dbReference>
<feature type="binding site" evidence="15">
    <location>
        <position position="426"/>
    </location>
    <ligand>
        <name>Zn(2+)</name>
        <dbReference type="ChEBI" id="CHEBI:29105"/>
        <note>catalytic</note>
    </ligand>
</feature>
<keyword evidence="3 15" id="KW-1003">Cell membrane</keyword>
<dbReference type="Pfam" id="PF01434">
    <property type="entry name" value="Peptidase_M41"/>
    <property type="match status" value="1"/>
</dbReference>
<evidence type="ECO:0000256" key="15">
    <source>
        <dbReference type="HAMAP-Rule" id="MF_01458"/>
    </source>
</evidence>
<dbReference type="GO" id="GO:0004176">
    <property type="term" value="F:ATP-dependent peptidase activity"/>
    <property type="evidence" value="ECO:0007669"/>
    <property type="project" value="InterPro"/>
</dbReference>
<dbReference type="InterPro" id="IPR005936">
    <property type="entry name" value="FtsH"/>
</dbReference>
<dbReference type="CDD" id="cd19501">
    <property type="entry name" value="RecA-like_FtsH"/>
    <property type="match status" value="1"/>
</dbReference>
<keyword evidence="5 15" id="KW-0812">Transmembrane</keyword>
<dbReference type="InterPro" id="IPR000642">
    <property type="entry name" value="Peptidase_M41"/>
</dbReference>
<accession>A0A810PTA3</accession>
<evidence type="ECO:0000256" key="4">
    <source>
        <dbReference type="ARBA" id="ARBA00022670"/>
    </source>
</evidence>
<dbReference type="Gene3D" id="3.40.50.300">
    <property type="entry name" value="P-loop containing nucleotide triphosphate hydrolases"/>
    <property type="match status" value="1"/>
</dbReference>
<comment type="subunit">
    <text evidence="15">Homohexamer.</text>
</comment>
<dbReference type="Gene3D" id="1.10.8.60">
    <property type="match status" value="1"/>
</dbReference>
<keyword evidence="9 15" id="KW-0862">Zinc</keyword>
<comment type="cofactor">
    <cofactor evidence="15">
        <name>Zn(2+)</name>
        <dbReference type="ChEBI" id="CHEBI:29105"/>
    </cofactor>
    <text evidence="15">Binds 1 zinc ion per subunit.</text>
</comment>